<proteinExistence type="predicted"/>
<organism evidence="1 2">
    <name type="scientific">Actinospica acidiphila</name>
    <dbReference type="NCBI Taxonomy" id="304899"/>
    <lineage>
        <taxon>Bacteria</taxon>
        <taxon>Bacillati</taxon>
        <taxon>Actinomycetota</taxon>
        <taxon>Actinomycetes</taxon>
        <taxon>Catenulisporales</taxon>
        <taxon>Actinospicaceae</taxon>
        <taxon>Actinospica</taxon>
    </lineage>
</organism>
<sequence>MTTRPEHDGPPSDYRLLLPDGWFRILFDPEQRDRSVDALVERRFQGIDDAPHLKDEMRADLRRRAAEAYRGGGIELYLSFQEAGPLTIPASLLVSLAPLRGPEPLSPHDLAAAFAKGAAPDEDDTKVSVEELAAGTAVRVRSTTRPTERERVDGQRASVSVEYHVPVPGSAQYLLLTFSTPLEPVADAMAGLFDAIASSLTWTE</sequence>
<dbReference type="AlphaFoldDB" id="A0A9X5CVH0"/>
<evidence type="ECO:0000313" key="1">
    <source>
        <dbReference type="EMBL" id="NEC53738.1"/>
    </source>
</evidence>
<comment type="caution">
    <text evidence="1">The sequence shown here is derived from an EMBL/GenBank/DDBJ whole genome shotgun (WGS) entry which is preliminary data.</text>
</comment>
<reference evidence="1 2" key="1">
    <citation type="submission" date="2020-01" db="EMBL/GenBank/DDBJ databases">
        <title>Insect and environment-associated Actinomycetes.</title>
        <authorList>
            <person name="Currrie C."/>
            <person name="Chevrette M."/>
            <person name="Carlson C."/>
            <person name="Stubbendieck R."/>
            <person name="Wendt-Pienkowski E."/>
        </authorList>
    </citation>
    <scope>NUCLEOTIDE SEQUENCE [LARGE SCALE GENOMIC DNA]</scope>
    <source>
        <strain evidence="1 2">SID8189</strain>
    </source>
</reference>
<evidence type="ECO:0000313" key="2">
    <source>
        <dbReference type="Proteomes" id="UP000471745"/>
    </source>
</evidence>
<dbReference type="EMBL" id="JAAGNA010001225">
    <property type="protein sequence ID" value="NEC53738.1"/>
    <property type="molecule type" value="Genomic_DNA"/>
</dbReference>
<protein>
    <submittedName>
        <fullName evidence="1">Uncharacterized protein</fullName>
    </submittedName>
</protein>
<keyword evidence="2" id="KW-1185">Reference proteome</keyword>
<dbReference type="RefSeq" id="WP_163091934.1">
    <property type="nucleotide sequence ID" value="NZ_JAAGNA010001225.1"/>
</dbReference>
<dbReference type="Proteomes" id="UP000471745">
    <property type="component" value="Unassembled WGS sequence"/>
</dbReference>
<accession>A0A9X5CVH0</accession>
<gene>
    <name evidence="1" type="ORF">G3I18_35115</name>
</gene>
<name>A0A9X5CVH0_9ACTN</name>